<dbReference type="PANTHER" id="PTHR31286">
    <property type="entry name" value="GLYCINE-RICH CELL WALL STRUCTURAL PROTEIN 1.8-LIKE"/>
    <property type="match status" value="1"/>
</dbReference>
<dbReference type="Pfam" id="PF14392">
    <property type="entry name" value="zf-CCHC_4"/>
    <property type="match status" value="1"/>
</dbReference>
<keyword evidence="2" id="KW-1133">Transmembrane helix</keyword>
<proteinExistence type="predicted"/>
<dbReference type="PANTHER" id="PTHR31286:SF178">
    <property type="entry name" value="DUF4283 DOMAIN-CONTAINING PROTEIN"/>
    <property type="match status" value="1"/>
</dbReference>
<dbReference type="InterPro" id="IPR025836">
    <property type="entry name" value="Zn_knuckle_CX2CX4HX4C"/>
</dbReference>
<reference evidence="4 5" key="1">
    <citation type="journal article" date="2022" name="Nat. Genet.">
        <title>Improved pea reference genome and pan-genome highlight genomic features and evolutionary characteristics.</title>
        <authorList>
            <person name="Yang T."/>
            <person name="Liu R."/>
            <person name="Luo Y."/>
            <person name="Hu S."/>
            <person name="Wang D."/>
            <person name="Wang C."/>
            <person name="Pandey M.K."/>
            <person name="Ge S."/>
            <person name="Xu Q."/>
            <person name="Li N."/>
            <person name="Li G."/>
            <person name="Huang Y."/>
            <person name="Saxena R.K."/>
            <person name="Ji Y."/>
            <person name="Li M."/>
            <person name="Yan X."/>
            <person name="He Y."/>
            <person name="Liu Y."/>
            <person name="Wang X."/>
            <person name="Xiang C."/>
            <person name="Varshney R.K."/>
            <person name="Ding H."/>
            <person name="Gao S."/>
            <person name="Zong X."/>
        </authorList>
    </citation>
    <scope>NUCLEOTIDE SEQUENCE [LARGE SCALE GENOMIC DNA]</scope>
    <source>
        <strain evidence="4 5">cv. Zhongwan 6</strain>
    </source>
</reference>
<accession>A0A9D5AC34</accession>
<dbReference type="InterPro" id="IPR040256">
    <property type="entry name" value="At4g02000-like"/>
</dbReference>
<keyword evidence="5" id="KW-1185">Reference proteome</keyword>
<feature type="domain" description="Zinc knuckle CX2CX4HX4C" evidence="3">
    <location>
        <begin position="195"/>
        <end position="239"/>
    </location>
</feature>
<protein>
    <recommendedName>
        <fullName evidence="3">Zinc knuckle CX2CX4HX4C domain-containing protein</fullName>
    </recommendedName>
</protein>
<dbReference type="AlphaFoldDB" id="A0A9D5AC34"/>
<feature type="region of interest" description="Disordered" evidence="1">
    <location>
        <begin position="305"/>
        <end position="396"/>
    </location>
</feature>
<dbReference type="Gramene" id="Psat05G0019900-T1">
    <property type="protein sequence ID" value="KAI5402486.1"/>
    <property type="gene ID" value="KIW84_050199"/>
</dbReference>
<evidence type="ECO:0000313" key="4">
    <source>
        <dbReference type="EMBL" id="KAI5402486.1"/>
    </source>
</evidence>
<evidence type="ECO:0000259" key="3">
    <source>
        <dbReference type="Pfam" id="PF14392"/>
    </source>
</evidence>
<organism evidence="4 5">
    <name type="scientific">Pisum sativum</name>
    <name type="common">Garden pea</name>
    <name type="synonym">Lathyrus oleraceus</name>
    <dbReference type="NCBI Taxonomy" id="3888"/>
    <lineage>
        <taxon>Eukaryota</taxon>
        <taxon>Viridiplantae</taxon>
        <taxon>Streptophyta</taxon>
        <taxon>Embryophyta</taxon>
        <taxon>Tracheophyta</taxon>
        <taxon>Spermatophyta</taxon>
        <taxon>Magnoliopsida</taxon>
        <taxon>eudicotyledons</taxon>
        <taxon>Gunneridae</taxon>
        <taxon>Pentapetalae</taxon>
        <taxon>rosids</taxon>
        <taxon>fabids</taxon>
        <taxon>Fabales</taxon>
        <taxon>Fabaceae</taxon>
        <taxon>Papilionoideae</taxon>
        <taxon>50 kb inversion clade</taxon>
        <taxon>NPAAA clade</taxon>
        <taxon>Hologalegina</taxon>
        <taxon>IRL clade</taxon>
        <taxon>Fabeae</taxon>
        <taxon>Lathyrus</taxon>
    </lineage>
</organism>
<evidence type="ECO:0000256" key="1">
    <source>
        <dbReference type="SAM" id="MobiDB-lite"/>
    </source>
</evidence>
<keyword evidence="2" id="KW-0812">Transmembrane</keyword>
<comment type="caution">
    <text evidence="4">The sequence shown here is derived from an EMBL/GenBank/DDBJ whole genome shotgun (WGS) entry which is preliminary data.</text>
</comment>
<evidence type="ECO:0000256" key="2">
    <source>
        <dbReference type="SAM" id="Phobius"/>
    </source>
</evidence>
<feature type="transmembrane region" description="Helical" evidence="2">
    <location>
        <begin position="9"/>
        <end position="29"/>
    </location>
</feature>
<feature type="compositionally biased region" description="Polar residues" evidence="1">
    <location>
        <begin position="347"/>
        <end position="365"/>
    </location>
</feature>
<gene>
    <name evidence="4" type="ORF">KIW84_050199</name>
</gene>
<name>A0A9D5AC34_PEA</name>
<dbReference type="EMBL" id="JAMSHJ010000005">
    <property type="protein sequence ID" value="KAI5402486.1"/>
    <property type="molecule type" value="Genomic_DNA"/>
</dbReference>
<dbReference type="Proteomes" id="UP001058974">
    <property type="component" value="Chromosome 5"/>
</dbReference>
<sequence>MDKGKRLRSVIDIGTVFNLYALVIPTFYLEADCCNTKNQDQPRKFKTIQKPKDLGQDDEEDDDLCVWGVDDVHVEFKDNQLSIMGKLLSEKSIHKQFLIYGLSGIWCDPMGLELSEIEPGLYKFSMNKSINVKMILKGFPWIFRNNWLVVKPWNSEVLPKDLEFNLVPLWVQIWGIPHKIKTRNMGTKISAKLVKPLKPWLHLGNPKEGTNWVNFRYEKLHTFCFNYGNVGHNEEFCLKENTKLNYPKGKNPFGRWLRSFEYGKRIKDPNDRAYSNNLMNSPSYGDFSPIPEVVLKKLGKLHITDNQQGETEDMQGSSSKVKHSEVEDNNFQQGESPKQPHKRICLANNSKISSEPVHHNSQISSKKIHHDEGEHGNNKHKGKYISNSNNGNKDLKKEKFQGNLTNQNQVHNSGGNDNHEVMQWGWKGTKIKIYMDANLYIDREWNMEVVFQNEKGKMEAKHSWNQKGSDNPYEAKATSILKALLFSKHMKAFVIDIYSNCKDVGEEAISVVWSTTLVKP</sequence>
<feature type="compositionally biased region" description="Polar residues" evidence="1">
    <location>
        <begin position="305"/>
        <end position="319"/>
    </location>
</feature>
<evidence type="ECO:0000313" key="5">
    <source>
        <dbReference type="Proteomes" id="UP001058974"/>
    </source>
</evidence>
<keyword evidence="2" id="KW-0472">Membrane</keyword>